<feature type="compositionally biased region" description="Polar residues" evidence="1">
    <location>
        <begin position="422"/>
        <end position="435"/>
    </location>
</feature>
<feature type="domain" description="TECPR1-like DysF" evidence="2">
    <location>
        <begin position="300"/>
        <end position="406"/>
    </location>
</feature>
<dbReference type="Proteomes" id="UP000311382">
    <property type="component" value="Unassembled WGS sequence"/>
</dbReference>
<accession>A0A5C5FUU3</accession>
<feature type="compositionally biased region" description="Low complexity" evidence="1">
    <location>
        <begin position="208"/>
        <end position="218"/>
    </location>
</feature>
<gene>
    <name evidence="3" type="ORF">DMC30DRAFT_446875</name>
</gene>
<feature type="compositionally biased region" description="Pro residues" evidence="1">
    <location>
        <begin position="441"/>
        <end position="453"/>
    </location>
</feature>
<feature type="compositionally biased region" description="Basic and acidic residues" evidence="1">
    <location>
        <begin position="128"/>
        <end position="141"/>
    </location>
</feature>
<feature type="region of interest" description="Disordered" evidence="1">
    <location>
        <begin position="41"/>
        <end position="68"/>
    </location>
</feature>
<dbReference type="STRING" id="5288.A0A5C5FUU3"/>
<dbReference type="EMBL" id="SOZI01000061">
    <property type="protein sequence ID" value="TNY20657.1"/>
    <property type="molecule type" value="Genomic_DNA"/>
</dbReference>
<dbReference type="GO" id="GO:0005778">
    <property type="term" value="C:peroxisomal membrane"/>
    <property type="evidence" value="ECO:0007669"/>
    <property type="project" value="UniProtKB-ARBA"/>
</dbReference>
<dbReference type="GO" id="GO:0007031">
    <property type="term" value="P:peroxisome organization"/>
    <property type="evidence" value="ECO:0007669"/>
    <property type="project" value="UniProtKB-ARBA"/>
</dbReference>
<feature type="region of interest" description="Disordered" evidence="1">
    <location>
        <begin position="415"/>
        <end position="456"/>
    </location>
</feature>
<dbReference type="InterPro" id="IPR010482">
    <property type="entry name" value="TECPR1-like_DysF"/>
</dbReference>
<dbReference type="AlphaFoldDB" id="A0A5C5FUU3"/>
<keyword evidence="4" id="KW-1185">Reference proteome</keyword>
<evidence type="ECO:0000313" key="3">
    <source>
        <dbReference type="EMBL" id="TNY20657.1"/>
    </source>
</evidence>
<feature type="compositionally biased region" description="Basic and acidic residues" evidence="1">
    <location>
        <begin position="746"/>
        <end position="767"/>
    </location>
</feature>
<feature type="compositionally biased region" description="Basic and acidic residues" evidence="1">
    <location>
        <begin position="54"/>
        <end position="63"/>
    </location>
</feature>
<evidence type="ECO:0000313" key="4">
    <source>
        <dbReference type="Proteomes" id="UP000311382"/>
    </source>
</evidence>
<sequence length="767" mass="83415">MASADQTLVVLPRCERDPDTLDAALRHAALVKQARRVKHLGAKGRPQSPNFELIGDKASKDKGNDDDDEVDDSFFTLDDEHRARVRLTIANVPRRAGTRIKRTLRGGKGRKDAPGIVIEEVDDDDDDAGSHLEDTGGRRDGAMNAPASVNGVSDMRASPSTSQESVVSLELPAFAPLTAPSSRASPAFPAFPHLSAFPTLYALRTTTSTASSTAQGSSFTPDPPSRRLTIDEGMAPVSRRDTRSSLQHAANKRGFHLPGRHYFSRHGKATAAADAAAASEPVADPVTHALQEAGMYASEEDRVVVDVLYEHQRGLVVFGLPKFSSNALFQVDPPRWCDDELKPSPFTPHTYPLPPYWAWRDSEFMVDMGGDKDEEGWSYALRFRSRFWRGEAYTTRSFVRRRRWIRTRVYRPDQVPPLAASGAQSQLETTDGTSTPEERAPAPPAPEYDPSPPRGITDLHSACAALPLPAPQRSALLLESSSPLSYAPGGPITRTNPFVSYRSLKLQAASSAALPPDERASAHEPRWRDAVRELNLRRAMGVLRAHAKVDRQRLALWRRWLGAGAAPSSAAPSVRAGVGAGQRSGSEGARYAVRLEAAEGAGTGAGEAGQRAVSAAAAVAEEKERTEVWDDVVGTGDSGPDADDVWDVVEGRLDQILGSFDYHFTRFLFLELILSQHPLHDASHRFAGYDVPEGAQRDRLERGLEDRLSFFNGVKDLVAHYCAQGGWLRAKADVAVGASLEEDGAKEEAQARNGRDKGNGKGKRRAD</sequence>
<comment type="caution">
    <text evidence="3">The sequence shown here is derived from an EMBL/GenBank/DDBJ whole genome shotgun (WGS) entry which is preliminary data.</text>
</comment>
<organism evidence="3 4">
    <name type="scientific">Rhodotorula diobovata</name>
    <dbReference type="NCBI Taxonomy" id="5288"/>
    <lineage>
        <taxon>Eukaryota</taxon>
        <taxon>Fungi</taxon>
        <taxon>Dikarya</taxon>
        <taxon>Basidiomycota</taxon>
        <taxon>Pucciniomycotina</taxon>
        <taxon>Microbotryomycetes</taxon>
        <taxon>Sporidiobolales</taxon>
        <taxon>Sporidiobolaceae</taxon>
        <taxon>Rhodotorula</taxon>
    </lineage>
</organism>
<feature type="region of interest" description="Disordered" evidence="1">
    <location>
        <begin position="742"/>
        <end position="767"/>
    </location>
</feature>
<dbReference type="Pfam" id="PF06398">
    <property type="entry name" value="Pex24p"/>
    <property type="match status" value="1"/>
</dbReference>
<name>A0A5C5FUU3_9BASI</name>
<feature type="region of interest" description="Disordered" evidence="1">
    <location>
        <begin position="120"/>
        <end position="164"/>
    </location>
</feature>
<evidence type="ECO:0000259" key="2">
    <source>
        <dbReference type="Pfam" id="PF06398"/>
    </source>
</evidence>
<reference evidence="3 4" key="1">
    <citation type="submission" date="2019-03" db="EMBL/GenBank/DDBJ databases">
        <title>Rhodosporidium diobovatum UCD-FST 08-225 genome sequencing, assembly, and annotation.</title>
        <authorList>
            <person name="Fakankun I.U."/>
            <person name="Fristensky B."/>
            <person name="Levin D.B."/>
        </authorList>
    </citation>
    <scope>NUCLEOTIDE SEQUENCE [LARGE SCALE GENOMIC DNA]</scope>
    <source>
        <strain evidence="3 4">UCD-FST 08-225</strain>
    </source>
</reference>
<protein>
    <recommendedName>
        <fullName evidence="2">TECPR1-like DysF domain-containing protein</fullName>
    </recommendedName>
</protein>
<proteinExistence type="predicted"/>
<feature type="region of interest" description="Disordered" evidence="1">
    <location>
        <begin position="208"/>
        <end position="247"/>
    </location>
</feature>
<dbReference type="OrthoDB" id="272077at2759"/>
<evidence type="ECO:0000256" key="1">
    <source>
        <dbReference type="SAM" id="MobiDB-lite"/>
    </source>
</evidence>